<keyword evidence="3" id="KW-0493">Microtubule</keyword>
<dbReference type="PANTHER" id="PTHR47971:SF8">
    <property type="entry name" value="KINESIN-LIKE PROTEIN"/>
    <property type="match status" value="1"/>
</dbReference>
<dbReference type="SUPFAM" id="SSF52540">
    <property type="entry name" value="P-loop containing nucleoside triphosphate hydrolases"/>
    <property type="match status" value="1"/>
</dbReference>
<evidence type="ECO:0000256" key="5">
    <source>
        <dbReference type="ARBA" id="ARBA00022840"/>
    </source>
</evidence>
<dbReference type="InterPro" id="IPR036961">
    <property type="entry name" value="Kinesin_motor_dom_sf"/>
</dbReference>
<evidence type="ECO:0000256" key="7">
    <source>
        <dbReference type="ARBA" id="ARBA00023212"/>
    </source>
</evidence>
<evidence type="ECO:0000256" key="1">
    <source>
        <dbReference type="ARBA" id="ARBA00004245"/>
    </source>
</evidence>
<evidence type="ECO:0000256" key="8">
    <source>
        <dbReference type="PROSITE-ProRule" id="PRU00283"/>
    </source>
</evidence>
<dbReference type="GO" id="GO:0005524">
    <property type="term" value="F:ATP binding"/>
    <property type="evidence" value="ECO:0007669"/>
    <property type="project" value="UniProtKB-KW"/>
</dbReference>
<dbReference type="InterPro" id="IPR027640">
    <property type="entry name" value="Kinesin-like_fam"/>
</dbReference>
<dbReference type="Proteomes" id="UP000272942">
    <property type="component" value="Unassembled WGS sequence"/>
</dbReference>
<keyword evidence="11" id="KW-1185">Reference proteome</keyword>
<sequence length="164" mass="18111">MEDSFGSVQLLGLREYLVEDVQTTLSLLKHGYQLRTNGKTLANENSSRSHAIFQINIRQRVNENGDSLGSSTVQMTTVDEKSKRIVGKPQAKPRLSGPLIGRFSLVDLAGNERSADGAITCDRVRHMESGEINKSLLALKECIRAMGNNSTSYLPFRTSKLTQV</sequence>
<evidence type="ECO:0000313" key="12">
    <source>
        <dbReference type="WBParaSite" id="ECPE_0000899901-mRNA-1"/>
    </source>
</evidence>
<protein>
    <submittedName>
        <fullName evidence="12">Kinesin motor domain-containing protein</fullName>
    </submittedName>
</protein>
<dbReference type="InterPro" id="IPR019821">
    <property type="entry name" value="Kinesin_motor_CS"/>
</dbReference>
<dbReference type="GO" id="GO:0005874">
    <property type="term" value="C:microtubule"/>
    <property type="evidence" value="ECO:0007669"/>
    <property type="project" value="UniProtKB-KW"/>
</dbReference>
<comment type="subcellular location">
    <subcellularLocation>
        <location evidence="1">Cytoplasm</location>
        <location evidence="1">Cytoskeleton</location>
    </subcellularLocation>
</comment>
<dbReference type="EMBL" id="UZAN01046720">
    <property type="protein sequence ID" value="VDP84508.1"/>
    <property type="molecule type" value="Genomic_DNA"/>
</dbReference>
<dbReference type="OrthoDB" id="3176171at2759"/>
<dbReference type="WBParaSite" id="ECPE_0000899901-mRNA-1">
    <property type="protein sequence ID" value="ECPE_0000899901-mRNA-1"/>
    <property type="gene ID" value="ECPE_0000899901"/>
</dbReference>
<accession>A0A183APT6</accession>
<keyword evidence="5" id="KW-0067">ATP-binding</keyword>
<dbReference type="GO" id="GO:0003777">
    <property type="term" value="F:microtubule motor activity"/>
    <property type="evidence" value="ECO:0007669"/>
    <property type="project" value="InterPro"/>
</dbReference>
<gene>
    <name evidence="10" type="ORF">ECPE_LOCUS8971</name>
</gene>
<proteinExistence type="inferred from homology"/>
<dbReference type="Gene3D" id="3.40.850.10">
    <property type="entry name" value="Kinesin motor domain"/>
    <property type="match status" value="1"/>
</dbReference>
<keyword evidence="2" id="KW-0963">Cytoplasm</keyword>
<dbReference type="Pfam" id="PF00225">
    <property type="entry name" value="Kinesin"/>
    <property type="match status" value="1"/>
</dbReference>
<dbReference type="InterPro" id="IPR027417">
    <property type="entry name" value="P-loop_NTPase"/>
</dbReference>
<evidence type="ECO:0000256" key="3">
    <source>
        <dbReference type="ARBA" id="ARBA00022701"/>
    </source>
</evidence>
<evidence type="ECO:0000256" key="4">
    <source>
        <dbReference type="ARBA" id="ARBA00022741"/>
    </source>
</evidence>
<comment type="caution">
    <text evidence="8">Lacks conserved residue(s) required for the propagation of feature annotation.</text>
</comment>
<organism evidence="12">
    <name type="scientific">Echinostoma caproni</name>
    <dbReference type="NCBI Taxonomy" id="27848"/>
    <lineage>
        <taxon>Eukaryota</taxon>
        <taxon>Metazoa</taxon>
        <taxon>Spiralia</taxon>
        <taxon>Lophotrochozoa</taxon>
        <taxon>Platyhelminthes</taxon>
        <taxon>Trematoda</taxon>
        <taxon>Digenea</taxon>
        <taxon>Plagiorchiida</taxon>
        <taxon>Echinostomata</taxon>
        <taxon>Echinostomatoidea</taxon>
        <taxon>Echinostomatidae</taxon>
        <taxon>Echinostoma</taxon>
    </lineage>
</organism>
<reference evidence="12" key="1">
    <citation type="submission" date="2016-06" db="UniProtKB">
        <authorList>
            <consortium name="WormBaseParasite"/>
        </authorList>
    </citation>
    <scope>IDENTIFICATION</scope>
</reference>
<dbReference type="PROSITE" id="PS50067">
    <property type="entry name" value="KINESIN_MOTOR_2"/>
    <property type="match status" value="1"/>
</dbReference>
<evidence type="ECO:0000313" key="11">
    <source>
        <dbReference type="Proteomes" id="UP000272942"/>
    </source>
</evidence>
<dbReference type="PRINTS" id="PR00380">
    <property type="entry name" value="KINESINHEAVY"/>
</dbReference>
<evidence type="ECO:0000313" key="10">
    <source>
        <dbReference type="EMBL" id="VDP84508.1"/>
    </source>
</evidence>
<dbReference type="InterPro" id="IPR001752">
    <property type="entry name" value="Kinesin_motor_dom"/>
</dbReference>
<name>A0A183APT6_9TREM</name>
<dbReference type="GO" id="GO:0007018">
    <property type="term" value="P:microtubule-based movement"/>
    <property type="evidence" value="ECO:0007669"/>
    <property type="project" value="InterPro"/>
</dbReference>
<evidence type="ECO:0000256" key="2">
    <source>
        <dbReference type="ARBA" id="ARBA00022490"/>
    </source>
</evidence>
<keyword evidence="7" id="KW-0206">Cytoskeleton</keyword>
<dbReference type="AlphaFoldDB" id="A0A183APT6"/>
<comment type="similarity">
    <text evidence="8">Belongs to the TRAFAC class myosin-kinesin ATPase superfamily. Kinesin family.</text>
</comment>
<keyword evidence="4" id="KW-0547">Nucleotide-binding</keyword>
<evidence type="ECO:0000259" key="9">
    <source>
        <dbReference type="PROSITE" id="PS50067"/>
    </source>
</evidence>
<dbReference type="PANTHER" id="PTHR47971">
    <property type="entry name" value="KINESIN-RELATED PROTEIN 6"/>
    <property type="match status" value="1"/>
</dbReference>
<keyword evidence="6" id="KW-0505">Motor protein</keyword>
<feature type="domain" description="Kinesin motor" evidence="9">
    <location>
        <begin position="1"/>
        <end position="164"/>
    </location>
</feature>
<dbReference type="GO" id="GO:0008017">
    <property type="term" value="F:microtubule binding"/>
    <property type="evidence" value="ECO:0007669"/>
    <property type="project" value="InterPro"/>
</dbReference>
<dbReference type="PROSITE" id="PS00411">
    <property type="entry name" value="KINESIN_MOTOR_1"/>
    <property type="match status" value="1"/>
</dbReference>
<reference evidence="10 11" key="2">
    <citation type="submission" date="2018-11" db="EMBL/GenBank/DDBJ databases">
        <authorList>
            <consortium name="Pathogen Informatics"/>
        </authorList>
    </citation>
    <scope>NUCLEOTIDE SEQUENCE [LARGE SCALE GENOMIC DNA]</scope>
    <source>
        <strain evidence="10 11">Egypt</strain>
    </source>
</reference>
<dbReference type="GO" id="GO:0007019">
    <property type="term" value="P:microtubule depolymerization"/>
    <property type="evidence" value="ECO:0007669"/>
    <property type="project" value="TreeGrafter"/>
</dbReference>
<evidence type="ECO:0000256" key="6">
    <source>
        <dbReference type="ARBA" id="ARBA00023175"/>
    </source>
</evidence>